<dbReference type="PANTHER" id="PTHR43785">
    <property type="entry name" value="GAMMA-GLUTAMYLPUTRESCINE SYNTHETASE"/>
    <property type="match status" value="1"/>
</dbReference>
<feature type="domain" description="GS catalytic" evidence="4">
    <location>
        <begin position="112"/>
        <end position="448"/>
    </location>
</feature>
<dbReference type="PROSITE" id="PS51987">
    <property type="entry name" value="GS_CATALYTIC"/>
    <property type="match status" value="1"/>
</dbReference>
<evidence type="ECO:0000256" key="2">
    <source>
        <dbReference type="PROSITE-ProRule" id="PRU01331"/>
    </source>
</evidence>
<dbReference type="Pfam" id="PF00120">
    <property type="entry name" value="Gln-synt_C"/>
    <property type="match status" value="1"/>
</dbReference>
<sequence>MTSAPSSLSLAQRLAGVSDIACVTADLNGVPRGKVMTREGFVAGRRLHLARGVLLQCIMGGYPEPEFYGHDDGDLVMQPVANQIHRLPWAEARGLVICQPEELDGSACGLSSRALLATVLNRYAERGWQPVVATELEFYLFDAASDPQQGFLAPRGIGGQREAGISAFSVGSANGLQAFFDELKIAMDALGIPRDTFMNEMGLSQFELNFVHGDALQVADQTFLFKFMLGELALKHGLKAVCMAKPLADMPGSSMHVHQSIIARSSGKNIFTDPQSGEPTLSFRHYIGGQQAWLADLTALMAPYVNSYQRYYSPYASPNSLCWSTDNRMAGLRVPHSGPVDRRVENRLPGADANPYLAIAASLAAGLQGIEDECLPAAEVHGEFVAADELLLPVTLHQALHRLQRSRFARDWLGEEFVAGFLATKRMELDSYMQQISPWERTFLGSQV</sequence>
<accession>A0A1H2H4C9</accession>
<dbReference type="GO" id="GO:0006542">
    <property type="term" value="P:glutamine biosynthetic process"/>
    <property type="evidence" value="ECO:0007669"/>
    <property type="project" value="InterPro"/>
</dbReference>
<dbReference type="RefSeq" id="WP_092387817.1">
    <property type="nucleotide sequence ID" value="NZ_LT629787.1"/>
</dbReference>
<dbReference type="SUPFAM" id="SSF55931">
    <property type="entry name" value="Glutamine synthetase/guanido kinase"/>
    <property type="match status" value="1"/>
</dbReference>
<evidence type="ECO:0000259" key="4">
    <source>
        <dbReference type="PROSITE" id="PS51987"/>
    </source>
</evidence>
<evidence type="ECO:0000256" key="3">
    <source>
        <dbReference type="RuleBase" id="RU000384"/>
    </source>
</evidence>
<evidence type="ECO:0000313" key="6">
    <source>
        <dbReference type="Proteomes" id="UP000243924"/>
    </source>
</evidence>
<keyword evidence="1" id="KW-0436">Ligase</keyword>
<dbReference type="Gene3D" id="3.30.590.10">
    <property type="entry name" value="Glutamine synthetase/guanido kinase, catalytic domain"/>
    <property type="match status" value="1"/>
</dbReference>
<name>A0A1H2H4C9_9GAMM</name>
<dbReference type="SMART" id="SM01230">
    <property type="entry name" value="Gln-synt_C"/>
    <property type="match status" value="1"/>
</dbReference>
<evidence type="ECO:0000256" key="1">
    <source>
        <dbReference type="ARBA" id="ARBA00022598"/>
    </source>
</evidence>
<dbReference type="OrthoDB" id="9789509at2"/>
<dbReference type="InterPro" id="IPR036651">
    <property type="entry name" value="Gln_synt_N_sf"/>
</dbReference>
<dbReference type="InterPro" id="IPR014746">
    <property type="entry name" value="Gln_synth/guanido_kin_cat_dom"/>
</dbReference>
<comment type="similarity">
    <text evidence="2 3">Belongs to the glutamine synthetase family.</text>
</comment>
<dbReference type="InterPro" id="IPR008146">
    <property type="entry name" value="Gln_synth_cat_dom"/>
</dbReference>
<protein>
    <submittedName>
        <fullName evidence="5">L-glutamine synthetase</fullName>
    </submittedName>
</protein>
<evidence type="ECO:0000313" key="5">
    <source>
        <dbReference type="EMBL" id="SDU26701.1"/>
    </source>
</evidence>
<reference evidence="6" key="1">
    <citation type="submission" date="2016-10" db="EMBL/GenBank/DDBJ databases">
        <authorList>
            <person name="Varghese N."/>
            <person name="Submissions S."/>
        </authorList>
    </citation>
    <scope>NUCLEOTIDE SEQUENCE [LARGE SCALE GENOMIC DNA]</scope>
    <source>
        <strain evidence="6">CECT 8338</strain>
    </source>
</reference>
<dbReference type="STRING" id="1434072.SAMN05216210_2763"/>
<dbReference type="PANTHER" id="PTHR43785:SF3">
    <property type="entry name" value="GS CATALYTIC DOMAIN-CONTAINING PROTEIN"/>
    <property type="match status" value="1"/>
</dbReference>
<gene>
    <name evidence="5" type="ORF">SAMN05216210_2763</name>
</gene>
<dbReference type="GO" id="GO:0006598">
    <property type="term" value="P:polyamine catabolic process"/>
    <property type="evidence" value="ECO:0007669"/>
    <property type="project" value="TreeGrafter"/>
</dbReference>
<dbReference type="Gene3D" id="3.10.20.70">
    <property type="entry name" value="Glutamine synthetase, N-terminal domain"/>
    <property type="match status" value="1"/>
</dbReference>
<dbReference type="SUPFAM" id="SSF54368">
    <property type="entry name" value="Glutamine synthetase, N-terminal domain"/>
    <property type="match status" value="1"/>
</dbReference>
<organism evidence="5 6">
    <name type="scientific">Halopseudomonas salegens</name>
    <dbReference type="NCBI Taxonomy" id="1434072"/>
    <lineage>
        <taxon>Bacteria</taxon>
        <taxon>Pseudomonadati</taxon>
        <taxon>Pseudomonadota</taxon>
        <taxon>Gammaproteobacteria</taxon>
        <taxon>Pseudomonadales</taxon>
        <taxon>Pseudomonadaceae</taxon>
        <taxon>Halopseudomonas</taxon>
    </lineage>
</organism>
<dbReference type="EMBL" id="LT629787">
    <property type="protein sequence ID" value="SDU26701.1"/>
    <property type="molecule type" value="Genomic_DNA"/>
</dbReference>
<proteinExistence type="inferred from homology"/>
<dbReference type="Proteomes" id="UP000243924">
    <property type="component" value="Chromosome I"/>
</dbReference>
<dbReference type="GO" id="GO:0004356">
    <property type="term" value="F:glutamine synthetase activity"/>
    <property type="evidence" value="ECO:0007669"/>
    <property type="project" value="InterPro"/>
</dbReference>
<dbReference type="AlphaFoldDB" id="A0A1H2H4C9"/>
<keyword evidence="6" id="KW-1185">Reference proteome</keyword>